<proteinExistence type="predicted"/>
<sequence length="164" mass="17281">MLLQTRRSFLTAASASLAAVAMAQLPLGATAPARAAGFAPTRSMRGGANNYRPGAPMVEKLGNGFIVHGKVLRAGDGKPLEGLRIQIWAATTLGGEREPRNHGSTLTRADGSFALEMEQIVPNFGQPHAHLAYDDGAFETVFLRPVMPSPSDTSVRGDFVLAPA</sequence>
<reference evidence="3" key="1">
    <citation type="submission" date="2016-11" db="EMBL/GenBank/DDBJ databases">
        <authorList>
            <person name="Varghese N."/>
            <person name="Submissions S."/>
        </authorList>
    </citation>
    <scope>NUCLEOTIDE SEQUENCE [LARGE SCALE GENOMIC DNA]</scope>
    <source>
        <strain evidence="3">DSM 29440</strain>
    </source>
</reference>
<evidence type="ECO:0008006" key="4">
    <source>
        <dbReference type="Google" id="ProtNLM"/>
    </source>
</evidence>
<dbReference type="AlphaFoldDB" id="A0A1N6EEW9"/>
<dbReference type="Gene3D" id="2.60.130.10">
    <property type="entry name" value="Aromatic compound dioxygenase"/>
    <property type="match status" value="1"/>
</dbReference>
<name>A0A1N6EEW9_9RHOB</name>
<dbReference type="SUPFAM" id="SSF49482">
    <property type="entry name" value="Aromatic compound dioxygenase"/>
    <property type="match status" value="1"/>
</dbReference>
<dbReference type="InterPro" id="IPR015889">
    <property type="entry name" value="Intradiol_dOase_core"/>
</dbReference>
<protein>
    <recommendedName>
        <fullName evidence="4">Twin-arginine translocation pathway signal</fullName>
    </recommendedName>
</protein>
<dbReference type="InterPro" id="IPR006311">
    <property type="entry name" value="TAT_signal"/>
</dbReference>
<evidence type="ECO:0000313" key="2">
    <source>
        <dbReference type="EMBL" id="SIN81560.1"/>
    </source>
</evidence>
<organism evidence="2 3">
    <name type="scientific">Vannielia litorea</name>
    <dbReference type="NCBI Taxonomy" id="1217970"/>
    <lineage>
        <taxon>Bacteria</taxon>
        <taxon>Pseudomonadati</taxon>
        <taxon>Pseudomonadota</taxon>
        <taxon>Alphaproteobacteria</taxon>
        <taxon>Rhodobacterales</taxon>
        <taxon>Paracoccaceae</taxon>
        <taxon>Vannielia</taxon>
    </lineage>
</organism>
<dbReference type="GO" id="GO:0016702">
    <property type="term" value="F:oxidoreductase activity, acting on single donors with incorporation of molecular oxygen, incorporation of two atoms of oxygen"/>
    <property type="evidence" value="ECO:0007669"/>
    <property type="project" value="InterPro"/>
</dbReference>
<feature type="chain" id="PRO_5012884593" description="Twin-arginine translocation pathway signal" evidence="1">
    <location>
        <begin position="24"/>
        <end position="164"/>
    </location>
</feature>
<dbReference type="PROSITE" id="PS51318">
    <property type="entry name" value="TAT"/>
    <property type="match status" value="1"/>
</dbReference>
<keyword evidence="1" id="KW-0732">Signal</keyword>
<evidence type="ECO:0000256" key="1">
    <source>
        <dbReference type="SAM" id="SignalP"/>
    </source>
</evidence>
<feature type="signal peptide" evidence="1">
    <location>
        <begin position="1"/>
        <end position="23"/>
    </location>
</feature>
<dbReference type="EMBL" id="FSRL01000001">
    <property type="protein sequence ID" value="SIN81560.1"/>
    <property type="molecule type" value="Genomic_DNA"/>
</dbReference>
<dbReference type="Proteomes" id="UP000184932">
    <property type="component" value="Unassembled WGS sequence"/>
</dbReference>
<dbReference type="STRING" id="1217970.SAMN05444002_0688"/>
<accession>A0A1N6EEW9</accession>
<dbReference type="GO" id="GO:0005506">
    <property type="term" value="F:iron ion binding"/>
    <property type="evidence" value="ECO:0007669"/>
    <property type="project" value="InterPro"/>
</dbReference>
<dbReference type="RefSeq" id="WP_074254846.1">
    <property type="nucleotide sequence ID" value="NZ_FSRL01000001.1"/>
</dbReference>
<gene>
    <name evidence="2" type="ORF">SAMN05444002_0688</name>
</gene>
<keyword evidence="3" id="KW-1185">Reference proteome</keyword>
<evidence type="ECO:0000313" key="3">
    <source>
        <dbReference type="Proteomes" id="UP000184932"/>
    </source>
</evidence>
<dbReference type="OrthoDB" id="7725472at2"/>